<dbReference type="CDD" id="cd16936">
    <property type="entry name" value="HATPase_RsbW-like"/>
    <property type="match status" value="1"/>
</dbReference>
<dbReference type="PANTHER" id="PTHR35526:SF3">
    <property type="entry name" value="ANTI-SIGMA-F FACTOR RSBW"/>
    <property type="match status" value="1"/>
</dbReference>
<evidence type="ECO:0000313" key="4">
    <source>
        <dbReference type="Proteomes" id="UP000253303"/>
    </source>
</evidence>
<dbReference type="EMBL" id="QMEY01000001">
    <property type="protein sequence ID" value="RBQ21878.1"/>
    <property type="molecule type" value="Genomic_DNA"/>
</dbReference>
<reference evidence="3 4" key="1">
    <citation type="submission" date="2018-06" db="EMBL/GenBank/DDBJ databases">
        <title>Sphaerisporangium craniellae sp. nov., isolated from a marine sponge in the South China Sea.</title>
        <authorList>
            <person name="Li L."/>
        </authorList>
    </citation>
    <scope>NUCLEOTIDE SEQUENCE [LARGE SCALE GENOMIC DNA]</scope>
    <source>
        <strain evidence="3 4">LHW63015</strain>
    </source>
</reference>
<protein>
    <recommendedName>
        <fullName evidence="2">Histidine kinase/HSP90-like ATPase domain-containing protein</fullName>
    </recommendedName>
</protein>
<dbReference type="GO" id="GO:0004674">
    <property type="term" value="F:protein serine/threonine kinase activity"/>
    <property type="evidence" value="ECO:0007669"/>
    <property type="project" value="UniProtKB-KW"/>
</dbReference>
<dbReference type="SUPFAM" id="SSF55874">
    <property type="entry name" value="ATPase domain of HSP90 chaperone/DNA topoisomerase II/histidine kinase"/>
    <property type="match status" value="1"/>
</dbReference>
<evidence type="ECO:0000313" key="3">
    <source>
        <dbReference type="EMBL" id="RBQ21878.1"/>
    </source>
</evidence>
<accession>A0A366M6J5</accession>
<evidence type="ECO:0000256" key="1">
    <source>
        <dbReference type="ARBA" id="ARBA00022527"/>
    </source>
</evidence>
<keyword evidence="4" id="KW-1185">Reference proteome</keyword>
<keyword evidence="1" id="KW-0808">Transferase</keyword>
<name>A0A366M6J5_9ACTN</name>
<dbReference type="InterPro" id="IPR003594">
    <property type="entry name" value="HATPase_dom"/>
</dbReference>
<gene>
    <name evidence="3" type="ORF">DP939_04175</name>
</gene>
<dbReference type="AlphaFoldDB" id="A0A366M6J5"/>
<proteinExistence type="predicted"/>
<dbReference type="Proteomes" id="UP000253303">
    <property type="component" value="Unassembled WGS sequence"/>
</dbReference>
<keyword evidence="1" id="KW-0723">Serine/threonine-protein kinase</keyword>
<dbReference type="Pfam" id="PF13581">
    <property type="entry name" value="HATPase_c_2"/>
    <property type="match status" value="1"/>
</dbReference>
<dbReference type="PANTHER" id="PTHR35526">
    <property type="entry name" value="ANTI-SIGMA-F FACTOR RSBW-RELATED"/>
    <property type="match status" value="1"/>
</dbReference>
<keyword evidence="1" id="KW-0418">Kinase</keyword>
<evidence type="ECO:0000259" key="2">
    <source>
        <dbReference type="Pfam" id="PF13581"/>
    </source>
</evidence>
<feature type="domain" description="Histidine kinase/HSP90-like ATPase" evidence="2">
    <location>
        <begin position="64"/>
        <end position="181"/>
    </location>
</feature>
<dbReference type="InterPro" id="IPR050267">
    <property type="entry name" value="Anti-sigma-factor_SerPK"/>
</dbReference>
<dbReference type="Gene3D" id="3.30.565.10">
    <property type="entry name" value="Histidine kinase-like ATPase, C-terminal domain"/>
    <property type="match status" value="1"/>
</dbReference>
<dbReference type="InterPro" id="IPR036890">
    <property type="entry name" value="HATPase_C_sf"/>
</dbReference>
<sequence>MGCSMHGRLYSEQPEFRTGKSSTRRRRISATYHPRNSMASTIESNPRSDTLMLVALPSAVWIGRAHTAAVLRGWGHRAAAFIEDAQLIASELITNSIQALGYADNPPATRTLLAKDSLIRITLSELDDSLSINVWDSHPRLPEAPAEVPFEAESGRGLFIVRSIAKEAGYRYSDGVSGKTVFATLPFPRVFANE</sequence>
<organism evidence="3 4">
    <name type="scientific">Spongiactinospora rosea</name>
    <dbReference type="NCBI Taxonomy" id="2248750"/>
    <lineage>
        <taxon>Bacteria</taxon>
        <taxon>Bacillati</taxon>
        <taxon>Actinomycetota</taxon>
        <taxon>Actinomycetes</taxon>
        <taxon>Streptosporangiales</taxon>
        <taxon>Streptosporangiaceae</taxon>
        <taxon>Spongiactinospora</taxon>
    </lineage>
</organism>
<comment type="caution">
    <text evidence="3">The sequence shown here is derived from an EMBL/GenBank/DDBJ whole genome shotgun (WGS) entry which is preliminary data.</text>
</comment>